<accession>A0A5E8H7T5</accession>
<proteinExistence type="predicted"/>
<dbReference type="STRING" id="1249483.LEP1GSC202_3593"/>
<gene>
    <name evidence="1" type="ORF">LEP1GSC202_3593</name>
</gene>
<comment type="caution">
    <text evidence="1">The sequence shown here is derived from an EMBL/GenBank/DDBJ whole genome shotgun (WGS) entry which is preliminary data.</text>
</comment>
<evidence type="ECO:0000313" key="1">
    <source>
        <dbReference type="EMBL" id="EOQ87375.1"/>
    </source>
</evidence>
<protein>
    <submittedName>
        <fullName evidence="1">Uncharacterized protein</fullName>
    </submittedName>
</protein>
<dbReference type="AlphaFoldDB" id="A0A5E8H7T5"/>
<name>A0A5E8H7T5_9LEPT</name>
<sequence length="57" mass="6796">MSFETKLEFNLAEENSVIAYIILEEFPIDFTEFWNVFRDVISNDLVIEIFSMRSIKT</sequence>
<organism evidence="1 2">
    <name type="scientific">Leptospira yanagawae serovar Saopaulo str. Sao Paulo = ATCC 700523</name>
    <dbReference type="NCBI Taxonomy" id="1249483"/>
    <lineage>
        <taxon>Bacteria</taxon>
        <taxon>Pseudomonadati</taxon>
        <taxon>Spirochaetota</taxon>
        <taxon>Spirochaetia</taxon>
        <taxon>Leptospirales</taxon>
        <taxon>Leptospiraceae</taxon>
        <taxon>Leptospira</taxon>
    </lineage>
</organism>
<dbReference type="Proteomes" id="UP000013996">
    <property type="component" value="Unassembled WGS sequence"/>
</dbReference>
<dbReference type="EMBL" id="AOGX02000039">
    <property type="protein sequence ID" value="EOQ87375.1"/>
    <property type="molecule type" value="Genomic_DNA"/>
</dbReference>
<evidence type="ECO:0000313" key="2">
    <source>
        <dbReference type="Proteomes" id="UP000013996"/>
    </source>
</evidence>
<reference evidence="1 2" key="1">
    <citation type="submission" date="2013-04" db="EMBL/GenBank/DDBJ databases">
        <authorList>
            <person name="Harkins D.M."/>
            <person name="Durkin A.S."/>
            <person name="Brinkac L.M."/>
            <person name="Haft D.H."/>
            <person name="Selengut J.D."/>
            <person name="Sanka R."/>
            <person name="DePew J."/>
            <person name="Purushe J."/>
            <person name="Hartskeerl R.A."/>
            <person name="Ahmed A."/>
            <person name="van der Linden H."/>
            <person name="Goris M.G.A."/>
            <person name="Vinetz J.M."/>
            <person name="Sutton G.G."/>
            <person name="Nierman W.C."/>
            <person name="Fouts D.E."/>
        </authorList>
    </citation>
    <scope>NUCLEOTIDE SEQUENCE [LARGE SCALE GENOMIC DNA]</scope>
    <source>
        <strain evidence="1 2">Sao Paulo</strain>
    </source>
</reference>